<keyword evidence="10 16" id="KW-1133">Transmembrane helix</keyword>
<evidence type="ECO:0000256" key="14">
    <source>
        <dbReference type="SAM" id="Coils"/>
    </source>
</evidence>
<evidence type="ECO:0000256" key="9">
    <source>
        <dbReference type="ARBA" id="ARBA00022927"/>
    </source>
</evidence>
<keyword evidence="9" id="KW-0653">Protein transport</keyword>
<sequence>MDVSTLFRACVKTVSLRREALADVPTPKPLARRKNQESVFRSRTKSIVTQISKLRQFLLDNRSAYLNLSHHLALQDRMTDAERDEIDNGAQEIMTTCSTLLKDLERDTAQADISQQNREHRMTMLDLIKQYLENVCKIYSEQRAIRYKKMMEVKKMSKLELETNKTDSFHNSKKDYEQRETSPDSSPLKIQEMNGDVNQLIYEEEPSAEDIQMFESENEQLYNELNTITEEVRQIESKVVHIAELQEIFTEKVLQQDKDLDKLMTTVVGSTENVKEANEQIRQAIQRNAGLRVWILFFLVVMSFSLLFLDWYNE</sequence>
<dbReference type="GO" id="GO:0015031">
    <property type="term" value="P:protein transport"/>
    <property type="evidence" value="ECO:0007669"/>
    <property type="project" value="UniProtKB-KW"/>
</dbReference>
<reference evidence="18" key="1">
    <citation type="submission" date="2020-07" db="EMBL/GenBank/DDBJ databases">
        <authorList>
            <person name="Ferguson B K."/>
        </authorList>
    </citation>
    <scope>NUCLEOTIDE SEQUENCE</scope>
    <source>
        <strain evidence="18">L06</strain>
    </source>
</reference>
<organism evidence="18">
    <name type="scientific">Bracon brevicornis</name>
    <dbReference type="NCBI Taxonomy" id="1563983"/>
    <lineage>
        <taxon>Eukaryota</taxon>
        <taxon>Metazoa</taxon>
        <taxon>Ecdysozoa</taxon>
        <taxon>Arthropoda</taxon>
        <taxon>Hexapoda</taxon>
        <taxon>Insecta</taxon>
        <taxon>Pterygota</taxon>
        <taxon>Neoptera</taxon>
        <taxon>Endopterygota</taxon>
        <taxon>Hymenoptera</taxon>
        <taxon>Apocrita</taxon>
        <taxon>Ichneumonoidea</taxon>
        <taxon>Braconidae</taxon>
        <taxon>Braconinae</taxon>
        <taxon>Bracon</taxon>
    </lineage>
</organism>
<dbReference type="SUPFAM" id="SSF58038">
    <property type="entry name" value="SNARE fusion complex"/>
    <property type="match status" value="1"/>
</dbReference>
<evidence type="ECO:0000256" key="2">
    <source>
        <dbReference type="ARBA" id="ARBA00004389"/>
    </source>
</evidence>
<evidence type="ECO:0000256" key="10">
    <source>
        <dbReference type="ARBA" id="ARBA00022989"/>
    </source>
</evidence>
<dbReference type="PANTHER" id="PTHR15959">
    <property type="entry name" value="SYNTAXIN-18"/>
    <property type="match status" value="1"/>
</dbReference>
<keyword evidence="8" id="KW-0931">ER-Golgi transport</keyword>
<dbReference type="PANTHER" id="PTHR15959:SF0">
    <property type="entry name" value="SYNTAXIN-18"/>
    <property type="match status" value="1"/>
</dbReference>
<evidence type="ECO:0000259" key="17">
    <source>
        <dbReference type="Pfam" id="PF10496"/>
    </source>
</evidence>
<dbReference type="EMBL" id="CADCXW020000003">
    <property type="protein sequence ID" value="CAD1538875.1"/>
    <property type="molecule type" value="Genomic_DNA"/>
</dbReference>
<dbReference type="FunFam" id="1.20.5.110:FF:000015">
    <property type="entry name" value="Syntaxin-18, putative"/>
    <property type="match status" value="1"/>
</dbReference>
<keyword evidence="6 16" id="KW-0812">Transmembrane</keyword>
<evidence type="ECO:0000256" key="15">
    <source>
        <dbReference type="SAM" id="MobiDB-lite"/>
    </source>
</evidence>
<dbReference type="GO" id="GO:0006890">
    <property type="term" value="P:retrograde vesicle-mediated transport, Golgi to endoplasmic reticulum"/>
    <property type="evidence" value="ECO:0007669"/>
    <property type="project" value="TreeGrafter"/>
</dbReference>
<evidence type="ECO:0000256" key="1">
    <source>
        <dbReference type="ARBA" id="ARBA00003746"/>
    </source>
</evidence>
<proteinExistence type="inferred from homology"/>
<evidence type="ECO:0000256" key="6">
    <source>
        <dbReference type="ARBA" id="ARBA00022692"/>
    </source>
</evidence>
<dbReference type="Pfam" id="PF10496">
    <property type="entry name" value="Syntaxin-18_N"/>
    <property type="match status" value="1"/>
</dbReference>
<evidence type="ECO:0000256" key="13">
    <source>
        <dbReference type="ARBA" id="ARBA00046280"/>
    </source>
</evidence>
<evidence type="ECO:0000256" key="12">
    <source>
        <dbReference type="ARBA" id="ARBA00023136"/>
    </source>
</evidence>
<dbReference type="AlphaFoldDB" id="A0A6V7IKW5"/>
<feature type="domain" description="SNARE-complex protein Syntaxin-18 N-terminal" evidence="17">
    <location>
        <begin position="1"/>
        <end position="86"/>
    </location>
</feature>
<feature type="transmembrane region" description="Helical" evidence="16">
    <location>
        <begin position="291"/>
        <end position="312"/>
    </location>
</feature>
<feature type="compositionally biased region" description="Basic and acidic residues" evidence="15">
    <location>
        <begin position="164"/>
        <end position="182"/>
    </location>
</feature>
<evidence type="ECO:0000256" key="7">
    <source>
        <dbReference type="ARBA" id="ARBA00022824"/>
    </source>
</evidence>
<keyword evidence="11 14" id="KW-0175">Coiled coil</keyword>
<evidence type="ECO:0000256" key="5">
    <source>
        <dbReference type="ARBA" id="ARBA00022448"/>
    </source>
</evidence>
<feature type="region of interest" description="Disordered" evidence="15">
    <location>
        <begin position="164"/>
        <end position="189"/>
    </location>
</feature>
<keyword evidence="12 16" id="KW-0472">Membrane</keyword>
<evidence type="ECO:0000256" key="11">
    <source>
        <dbReference type="ARBA" id="ARBA00023054"/>
    </source>
</evidence>
<evidence type="ECO:0000256" key="8">
    <source>
        <dbReference type="ARBA" id="ARBA00022892"/>
    </source>
</evidence>
<dbReference type="InterPro" id="IPR019529">
    <property type="entry name" value="Syntaxin-18_N"/>
</dbReference>
<accession>A0A6V7IKW5</accession>
<feature type="coiled-coil region" evidence="14">
    <location>
        <begin position="211"/>
        <end position="238"/>
    </location>
</feature>
<dbReference type="GO" id="GO:0031201">
    <property type="term" value="C:SNARE complex"/>
    <property type="evidence" value="ECO:0007669"/>
    <property type="project" value="TreeGrafter"/>
</dbReference>
<dbReference type="Gene3D" id="1.20.5.110">
    <property type="match status" value="1"/>
</dbReference>
<evidence type="ECO:0000256" key="16">
    <source>
        <dbReference type="SAM" id="Phobius"/>
    </source>
</evidence>
<evidence type="ECO:0000313" key="18">
    <source>
        <dbReference type="EMBL" id="CAD1538875.1"/>
    </source>
</evidence>
<name>A0A6V7IKW5_9HYME</name>
<gene>
    <name evidence="18" type="ORF">BBRV_LOCUS24845</name>
</gene>
<keyword evidence="5" id="KW-0813">Transport</keyword>
<comment type="subcellular location">
    <subcellularLocation>
        <location evidence="13">Endomembrane system</location>
        <topology evidence="13">Single-pass type IV membrane protein</topology>
    </subcellularLocation>
    <subcellularLocation>
        <location evidence="2">Endoplasmic reticulum membrane</location>
        <topology evidence="2">Single-pass membrane protein</topology>
    </subcellularLocation>
</comment>
<comment type="similarity">
    <text evidence="3">Belongs to the syntaxin family.</text>
</comment>
<evidence type="ECO:0000256" key="4">
    <source>
        <dbReference type="ARBA" id="ARBA00019409"/>
    </source>
</evidence>
<comment type="function">
    <text evidence="1">Syntaxin that may be involved in targeting and fusion of Golgi-derived retrograde transport vesicles with the ER.</text>
</comment>
<dbReference type="GO" id="GO:0005789">
    <property type="term" value="C:endoplasmic reticulum membrane"/>
    <property type="evidence" value="ECO:0007669"/>
    <property type="project" value="UniProtKB-SubCell"/>
</dbReference>
<evidence type="ECO:0000256" key="3">
    <source>
        <dbReference type="ARBA" id="ARBA00009063"/>
    </source>
</evidence>
<keyword evidence="7" id="KW-0256">Endoplasmic reticulum</keyword>
<protein>
    <recommendedName>
        <fullName evidence="4">Syntaxin-18</fullName>
    </recommendedName>
</protein>